<organism evidence="4 5">
    <name type="scientific">Colocasia esculenta</name>
    <name type="common">Wild taro</name>
    <name type="synonym">Arum esculentum</name>
    <dbReference type="NCBI Taxonomy" id="4460"/>
    <lineage>
        <taxon>Eukaryota</taxon>
        <taxon>Viridiplantae</taxon>
        <taxon>Streptophyta</taxon>
        <taxon>Embryophyta</taxon>
        <taxon>Tracheophyta</taxon>
        <taxon>Spermatophyta</taxon>
        <taxon>Magnoliopsida</taxon>
        <taxon>Liliopsida</taxon>
        <taxon>Araceae</taxon>
        <taxon>Aroideae</taxon>
        <taxon>Colocasieae</taxon>
        <taxon>Colocasia</taxon>
    </lineage>
</organism>
<keyword evidence="2" id="KW-1133">Transmembrane helix</keyword>
<dbReference type="PANTHER" id="PTHR33076">
    <property type="entry name" value="NON-SPECIFIC LIPID-TRANSFER PROTEIN 2-RELATED"/>
    <property type="match status" value="1"/>
</dbReference>
<dbReference type="GO" id="GO:0008289">
    <property type="term" value="F:lipid binding"/>
    <property type="evidence" value="ECO:0007669"/>
    <property type="project" value="UniProtKB-KW"/>
</dbReference>
<dbReference type="OrthoDB" id="731220at2759"/>
<dbReference type="SMART" id="SM00499">
    <property type="entry name" value="AAI"/>
    <property type="match status" value="1"/>
</dbReference>
<dbReference type="InterPro" id="IPR036312">
    <property type="entry name" value="Bifun_inhib/LTP/seed_sf"/>
</dbReference>
<dbReference type="PRINTS" id="PR00382">
    <property type="entry name" value="LIPIDTRNSFER"/>
</dbReference>
<dbReference type="InterPro" id="IPR000528">
    <property type="entry name" value="Plant_nsLTP"/>
</dbReference>
<comment type="caution">
    <text evidence="4">The sequence shown here is derived from an EMBL/GenBank/DDBJ whole genome shotgun (WGS) entry which is preliminary data.</text>
</comment>
<proteinExistence type="inferred from homology"/>
<evidence type="ECO:0000313" key="4">
    <source>
        <dbReference type="EMBL" id="MQL87090.1"/>
    </source>
</evidence>
<protein>
    <recommendedName>
        <fullName evidence="1">Non-specific lipid-transfer protein</fullName>
    </recommendedName>
</protein>
<sequence>MPTSAYINSPPPAGTRRDCKPHGVCLIEFRVFASCLRWRGRSRCAYSLHLSVLVMAAAGGSRVLVAAAVIMCLLVAAAPGAAGITCGQVAGGLGPCIQYIRGRAPAPPPACCAGIRNLNAAANTPAARRDVCNCLKTIGRAISGLNPGLAAGVPGKCGVKVPFPISFSTDCTKIKRWRTPAAALHGVPPAVRASLSGVLTGPEIN</sequence>
<name>A0A843UZR8_COLES</name>
<evidence type="ECO:0000256" key="1">
    <source>
        <dbReference type="RuleBase" id="RU000628"/>
    </source>
</evidence>
<evidence type="ECO:0000313" key="5">
    <source>
        <dbReference type="Proteomes" id="UP000652761"/>
    </source>
</evidence>
<gene>
    <name evidence="4" type="ORF">Taro_019635</name>
</gene>
<comment type="similarity">
    <text evidence="1">Belongs to the plant LTP family.</text>
</comment>
<dbReference type="Proteomes" id="UP000652761">
    <property type="component" value="Unassembled WGS sequence"/>
</dbReference>
<keyword evidence="2" id="KW-0812">Transmembrane</keyword>
<keyword evidence="1" id="KW-0446">Lipid-binding</keyword>
<keyword evidence="2" id="KW-0472">Membrane</keyword>
<dbReference type="CDD" id="cd01960">
    <property type="entry name" value="nsLTP1"/>
    <property type="match status" value="1"/>
</dbReference>
<dbReference type="AlphaFoldDB" id="A0A843UZR8"/>
<feature type="domain" description="Bifunctional inhibitor/plant lipid transfer protein/seed storage helical" evidence="3">
    <location>
        <begin position="86"/>
        <end position="171"/>
    </location>
</feature>
<dbReference type="SUPFAM" id="SSF47699">
    <property type="entry name" value="Bifunctional inhibitor/lipid-transfer protein/seed storage 2S albumin"/>
    <property type="match status" value="1"/>
</dbReference>
<accession>A0A843UZR8</accession>
<dbReference type="Pfam" id="PF00234">
    <property type="entry name" value="Tryp_alpha_amyl"/>
    <property type="match status" value="1"/>
</dbReference>
<dbReference type="PROSITE" id="PS00597">
    <property type="entry name" value="PLANT_LTP"/>
    <property type="match status" value="1"/>
</dbReference>
<keyword evidence="5" id="KW-1185">Reference proteome</keyword>
<dbReference type="Gene3D" id="1.10.110.10">
    <property type="entry name" value="Plant lipid-transfer and hydrophobic proteins"/>
    <property type="match status" value="1"/>
</dbReference>
<feature type="transmembrane region" description="Helical" evidence="2">
    <location>
        <begin position="46"/>
        <end position="76"/>
    </location>
</feature>
<reference evidence="4" key="1">
    <citation type="submission" date="2017-07" db="EMBL/GenBank/DDBJ databases">
        <title>Taro Niue Genome Assembly and Annotation.</title>
        <authorList>
            <person name="Atibalentja N."/>
            <person name="Keating K."/>
            <person name="Fields C.J."/>
        </authorList>
    </citation>
    <scope>NUCLEOTIDE SEQUENCE</scope>
    <source>
        <strain evidence="4">Niue_2</strain>
        <tissue evidence="4">Leaf</tissue>
    </source>
</reference>
<evidence type="ECO:0000256" key="2">
    <source>
        <dbReference type="SAM" id="Phobius"/>
    </source>
</evidence>
<keyword evidence="1" id="KW-0813">Transport</keyword>
<comment type="function">
    <text evidence="1">Plant non-specific lipid-transfer proteins transfer phospholipids as well as galactolipids across membranes. May play a role in wax or cutin deposition in the cell walls of expanding epidermal cells and certain secretory tissues.</text>
</comment>
<dbReference type="EMBL" id="NMUH01000952">
    <property type="protein sequence ID" value="MQL87090.1"/>
    <property type="molecule type" value="Genomic_DNA"/>
</dbReference>
<dbReference type="InterPro" id="IPR016140">
    <property type="entry name" value="Bifunc_inhib/LTP/seed_store"/>
</dbReference>
<evidence type="ECO:0000259" key="3">
    <source>
        <dbReference type="SMART" id="SM00499"/>
    </source>
</evidence>
<dbReference type="GO" id="GO:0006869">
    <property type="term" value="P:lipid transport"/>
    <property type="evidence" value="ECO:0007669"/>
    <property type="project" value="InterPro"/>
</dbReference>